<proteinExistence type="predicted"/>
<sequence length="95" mass="10070">PPPVQISLSLGPMPSCSLLAPYVTPPPPLGYRLQRLRAIGANPRPCECYVTRRGGAVMRGGGIVHSIYKARLAGTAGRLRSSVRCLLCAPRGNTC</sequence>
<dbReference type="HOGENOM" id="CLU_2378688_0_0_1"/>
<dbReference type="EMBL" id="DS625933">
    <property type="protein sequence ID" value="EEC00991.1"/>
    <property type="molecule type" value="Genomic_DNA"/>
</dbReference>
<accession>B7P319</accession>
<dbReference type="EMBL" id="ABJB010951424">
    <property type="status" value="NOT_ANNOTATED_CDS"/>
    <property type="molecule type" value="Genomic_DNA"/>
</dbReference>
<dbReference type="VEuPathDB" id="VectorBase:ISCW001066"/>
<dbReference type="PaxDb" id="6945-B7P319"/>
<evidence type="ECO:0000313" key="2">
    <source>
        <dbReference type="EnsemblMetazoa" id="ISCW001066-PA"/>
    </source>
</evidence>
<dbReference type="InParanoid" id="B7P319"/>
<organism>
    <name type="scientific">Ixodes scapularis</name>
    <name type="common">Black-legged tick</name>
    <name type="synonym">Deer tick</name>
    <dbReference type="NCBI Taxonomy" id="6945"/>
    <lineage>
        <taxon>Eukaryota</taxon>
        <taxon>Metazoa</taxon>
        <taxon>Ecdysozoa</taxon>
        <taxon>Arthropoda</taxon>
        <taxon>Chelicerata</taxon>
        <taxon>Arachnida</taxon>
        <taxon>Acari</taxon>
        <taxon>Parasitiformes</taxon>
        <taxon>Ixodida</taxon>
        <taxon>Ixodoidea</taxon>
        <taxon>Ixodidae</taxon>
        <taxon>Ixodinae</taxon>
        <taxon>Ixodes</taxon>
    </lineage>
</organism>
<name>B7P319_IXOSC</name>
<feature type="non-terminal residue" evidence="1">
    <location>
        <position position="95"/>
    </location>
</feature>
<dbReference type="Proteomes" id="UP000001555">
    <property type="component" value="Unassembled WGS sequence"/>
</dbReference>
<dbReference type="VEuPathDB" id="VectorBase:ISCI001066"/>
<feature type="non-terminal residue" evidence="1">
    <location>
        <position position="1"/>
    </location>
</feature>
<protein>
    <submittedName>
        <fullName evidence="1 2">Uncharacterized protein</fullName>
    </submittedName>
</protein>
<evidence type="ECO:0000313" key="3">
    <source>
        <dbReference type="Proteomes" id="UP000001555"/>
    </source>
</evidence>
<gene>
    <name evidence="1" type="ORF">IscW_ISCW001066</name>
</gene>
<reference evidence="2" key="2">
    <citation type="submission" date="2020-05" db="UniProtKB">
        <authorList>
            <consortium name="EnsemblMetazoa"/>
        </authorList>
    </citation>
    <scope>IDENTIFICATION</scope>
    <source>
        <strain evidence="2">wikel</strain>
    </source>
</reference>
<dbReference type="EnsemblMetazoa" id="ISCW001066-RA">
    <property type="protein sequence ID" value="ISCW001066-PA"/>
    <property type="gene ID" value="ISCW001066"/>
</dbReference>
<evidence type="ECO:0000313" key="1">
    <source>
        <dbReference type="EMBL" id="EEC00991.1"/>
    </source>
</evidence>
<reference evidence="1 3" key="1">
    <citation type="submission" date="2008-03" db="EMBL/GenBank/DDBJ databases">
        <title>Annotation of Ixodes scapularis.</title>
        <authorList>
            <consortium name="Ixodes scapularis Genome Project Consortium"/>
            <person name="Caler E."/>
            <person name="Hannick L.I."/>
            <person name="Bidwell S."/>
            <person name="Joardar V."/>
            <person name="Thiagarajan M."/>
            <person name="Amedeo P."/>
            <person name="Galinsky K.J."/>
            <person name="Schobel S."/>
            <person name="Inman J."/>
            <person name="Hostetler J."/>
            <person name="Miller J."/>
            <person name="Hammond M."/>
            <person name="Megy K."/>
            <person name="Lawson D."/>
            <person name="Kodira C."/>
            <person name="Sutton G."/>
            <person name="Meyer J."/>
            <person name="Hill C.A."/>
            <person name="Birren B."/>
            <person name="Nene V."/>
            <person name="Collins F."/>
            <person name="Alarcon-Chaidez F."/>
            <person name="Wikel S."/>
            <person name="Strausberg R."/>
        </authorList>
    </citation>
    <scope>NUCLEOTIDE SEQUENCE [LARGE SCALE GENOMIC DNA]</scope>
    <source>
        <strain evidence="3">Wikel</strain>
        <strain evidence="1">Wikel colony</strain>
    </source>
</reference>
<keyword evidence="3" id="KW-1185">Reference proteome</keyword>
<dbReference type="AlphaFoldDB" id="B7P319"/>